<feature type="region of interest" description="Disordered" evidence="4">
    <location>
        <begin position="374"/>
        <end position="395"/>
    </location>
</feature>
<dbReference type="InterPro" id="IPR010998">
    <property type="entry name" value="Integrase_recombinase_N"/>
</dbReference>
<evidence type="ECO:0000313" key="6">
    <source>
        <dbReference type="EMBL" id="MCF1592395.1"/>
    </source>
</evidence>
<evidence type="ECO:0000256" key="1">
    <source>
        <dbReference type="ARBA" id="ARBA00023125"/>
    </source>
</evidence>
<dbReference type="GO" id="GO:0015074">
    <property type="term" value="P:DNA integration"/>
    <property type="evidence" value="ECO:0007669"/>
    <property type="project" value="InterPro"/>
</dbReference>
<dbReference type="AlphaFoldDB" id="A0A9X1PRX0"/>
<organism evidence="6 7">
    <name type="scientific">Streptomyces muensis</name>
    <dbReference type="NCBI Taxonomy" id="1077944"/>
    <lineage>
        <taxon>Bacteria</taxon>
        <taxon>Bacillati</taxon>
        <taxon>Actinomycetota</taxon>
        <taxon>Actinomycetes</taxon>
        <taxon>Kitasatosporales</taxon>
        <taxon>Streptomycetaceae</taxon>
        <taxon>Streptomyces</taxon>
    </lineage>
</organism>
<evidence type="ECO:0000256" key="4">
    <source>
        <dbReference type="SAM" id="MobiDB-lite"/>
    </source>
</evidence>
<dbReference type="InterPro" id="IPR011010">
    <property type="entry name" value="DNA_brk_join_enz"/>
</dbReference>
<dbReference type="InterPro" id="IPR052925">
    <property type="entry name" value="Phage_Integrase-like_Recomb"/>
</dbReference>
<evidence type="ECO:0000256" key="3">
    <source>
        <dbReference type="PROSITE-ProRule" id="PRU01248"/>
    </source>
</evidence>
<dbReference type="PANTHER" id="PTHR34605">
    <property type="entry name" value="PHAGE_INTEGRASE DOMAIN-CONTAINING PROTEIN"/>
    <property type="match status" value="1"/>
</dbReference>
<dbReference type="InterPro" id="IPR044068">
    <property type="entry name" value="CB"/>
</dbReference>
<accession>A0A9X1PRX0</accession>
<feature type="compositionally biased region" description="Basic and acidic residues" evidence="4">
    <location>
        <begin position="64"/>
        <end position="89"/>
    </location>
</feature>
<evidence type="ECO:0000313" key="7">
    <source>
        <dbReference type="Proteomes" id="UP001139384"/>
    </source>
</evidence>
<dbReference type="RefSeq" id="WP_234760708.1">
    <property type="nucleotide sequence ID" value="NZ_JAKEIP010000005.1"/>
</dbReference>
<dbReference type="Proteomes" id="UP001139384">
    <property type="component" value="Unassembled WGS sequence"/>
</dbReference>
<dbReference type="GO" id="GO:0003677">
    <property type="term" value="F:DNA binding"/>
    <property type="evidence" value="ECO:0007669"/>
    <property type="project" value="UniProtKB-UniRule"/>
</dbReference>
<protein>
    <submittedName>
        <fullName evidence="6">Integrase</fullName>
    </submittedName>
</protein>
<feature type="region of interest" description="Disordered" evidence="4">
    <location>
        <begin position="50"/>
        <end position="89"/>
    </location>
</feature>
<reference evidence="6" key="1">
    <citation type="submission" date="2022-01" db="EMBL/GenBank/DDBJ databases">
        <title>Draft Genome Sequences of Seven Type Strains of the Genus Streptomyces.</title>
        <authorList>
            <person name="Aziz S."/>
            <person name="Coretto E."/>
            <person name="Chronakova A."/>
            <person name="Sproer C."/>
            <person name="Huber K."/>
            <person name="Nouioui I."/>
            <person name="Gross H."/>
        </authorList>
    </citation>
    <scope>NUCLEOTIDE SEQUENCE</scope>
    <source>
        <strain evidence="6">DSM 103493</strain>
    </source>
</reference>
<dbReference type="PANTHER" id="PTHR34605:SF4">
    <property type="entry name" value="DNA ADENINE METHYLTRANSFERASE"/>
    <property type="match status" value="1"/>
</dbReference>
<dbReference type="InterPro" id="IPR013762">
    <property type="entry name" value="Integrase-like_cat_sf"/>
</dbReference>
<proteinExistence type="predicted"/>
<evidence type="ECO:0000259" key="5">
    <source>
        <dbReference type="PROSITE" id="PS51900"/>
    </source>
</evidence>
<dbReference type="GO" id="GO:0006310">
    <property type="term" value="P:DNA recombination"/>
    <property type="evidence" value="ECO:0007669"/>
    <property type="project" value="UniProtKB-KW"/>
</dbReference>
<feature type="domain" description="Core-binding (CB)" evidence="5">
    <location>
        <begin position="68"/>
        <end position="149"/>
    </location>
</feature>
<dbReference type="PROSITE" id="PS51900">
    <property type="entry name" value="CB"/>
    <property type="match status" value="1"/>
</dbReference>
<feature type="region of interest" description="Disordered" evidence="4">
    <location>
        <begin position="343"/>
        <end position="362"/>
    </location>
</feature>
<name>A0A9X1PRX0_STRM4</name>
<keyword evidence="2" id="KW-0233">DNA recombination</keyword>
<sequence length="395" mass="44502">MTTAHDTEDADLEVVEVVDAELVDDDRLPAVVAPATPAKPLVDQHTILYPGQALPTEDSGPRYTRRDYEVSEETARRLEEESAPDNTDRNYRNQRRLFAEWCASMGRVARPCTTATYVEYCAHLIAREMAPNTISTYLSAVRTWMPDDKKPGTSQARGLLREYRKNWSKRNRVKKAPPITAAMARKMVDTCDLRHPIGLRDRFVILVGRKALNRRSELAHLTFDDLTVEDGGVAEWVAFSKTDQDAEGEDTWVPADAEDPRYDPVEATRDWLNCLHRLGVDSGPVLRALTVAGTLQNRDTATVRGDFVTGDAVNDWIRGRAYKARLKDWHKITAHGLRRGGAQEIADAGGDPTKQGRWKEGSATVKKEYLDRAQTRAENPWHKVAEKRRTEAAQQ</sequence>
<dbReference type="SUPFAM" id="SSF47823">
    <property type="entry name" value="lambda integrase-like, N-terminal domain"/>
    <property type="match status" value="1"/>
</dbReference>
<dbReference type="Gene3D" id="1.10.150.130">
    <property type="match status" value="1"/>
</dbReference>
<keyword evidence="7" id="KW-1185">Reference proteome</keyword>
<dbReference type="EMBL" id="JAKEIP010000005">
    <property type="protein sequence ID" value="MCF1592395.1"/>
    <property type="molecule type" value="Genomic_DNA"/>
</dbReference>
<dbReference type="Gene3D" id="1.10.443.10">
    <property type="entry name" value="Intergrase catalytic core"/>
    <property type="match status" value="1"/>
</dbReference>
<evidence type="ECO:0000256" key="2">
    <source>
        <dbReference type="ARBA" id="ARBA00023172"/>
    </source>
</evidence>
<gene>
    <name evidence="6" type="ORF">L0P92_02265</name>
</gene>
<keyword evidence="1 3" id="KW-0238">DNA-binding</keyword>
<comment type="caution">
    <text evidence="6">The sequence shown here is derived from an EMBL/GenBank/DDBJ whole genome shotgun (WGS) entry which is preliminary data.</text>
</comment>
<dbReference type="SUPFAM" id="SSF56349">
    <property type="entry name" value="DNA breaking-rejoining enzymes"/>
    <property type="match status" value="1"/>
</dbReference>